<proteinExistence type="predicted"/>
<name>A0A3N0Z4Q3_ANAGA</name>
<accession>A0A3N0Z4Q3</accession>
<gene>
    <name evidence="1" type="ORF">DPX16_20009</name>
</gene>
<dbReference type="OrthoDB" id="8809334at2759"/>
<dbReference type="AlphaFoldDB" id="A0A3N0Z4Q3"/>
<evidence type="ECO:0000313" key="2">
    <source>
        <dbReference type="Proteomes" id="UP000281406"/>
    </source>
</evidence>
<reference evidence="1 2" key="1">
    <citation type="submission" date="2018-10" db="EMBL/GenBank/DDBJ databases">
        <title>Genome assembly for a Yunnan-Guizhou Plateau 3E fish, Anabarilius grahami (Regan), and its evolutionary and genetic applications.</title>
        <authorList>
            <person name="Jiang W."/>
        </authorList>
    </citation>
    <scope>NUCLEOTIDE SEQUENCE [LARGE SCALE GENOMIC DNA]</scope>
    <source>
        <strain evidence="1">AG-KIZ</strain>
        <tissue evidence="1">Muscle</tissue>
    </source>
</reference>
<evidence type="ECO:0000313" key="1">
    <source>
        <dbReference type="EMBL" id="ROL53470.1"/>
    </source>
</evidence>
<dbReference type="InterPro" id="IPR036388">
    <property type="entry name" value="WH-like_DNA-bd_sf"/>
</dbReference>
<dbReference type="Gene3D" id="1.10.10.10">
    <property type="entry name" value="Winged helix-like DNA-binding domain superfamily/Winged helix DNA-binding domain"/>
    <property type="match status" value="1"/>
</dbReference>
<protein>
    <submittedName>
        <fullName evidence="1">Uncharacterized protein</fullName>
    </submittedName>
</protein>
<keyword evidence="2" id="KW-1185">Reference proteome</keyword>
<dbReference type="EMBL" id="RJVU01008827">
    <property type="protein sequence ID" value="ROL53470.1"/>
    <property type="molecule type" value="Genomic_DNA"/>
</dbReference>
<comment type="caution">
    <text evidence="1">The sequence shown here is derived from an EMBL/GenBank/DDBJ whole genome shotgun (WGS) entry which is preliminary data.</text>
</comment>
<sequence length="179" mass="19343">MVTCKETRAAIIALHKNGFTGKDIVATKIAPKSTIYRFIKNFKERGSCKEGFRASKKVQQAPGSSPKEDSAAGLECHQCRACSGMAAGRCERICTHSEAKTFGRWPGVKKGSKEATSLQKKHQGQIDLLQKCIVNGLLRTGAKSYSPMKLLSDCLGHLEKGLSGEEKVSATISPVSCQQ</sequence>
<organism evidence="1 2">
    <name type="scientific">Anabarilius grahami</name>
    <name type="common">Kanglang fish</name>
    <name type="synonym">Barilius grahami</name>
    <dbReference type="NCBI Taxonomy" id="495550"/>
    <lineage>
        <taxon>Eukaryota</taxon>
        <taxon>Metazoa</taxon>
        <taxon>Chordata</taxon>
        <taxon>Craniata</taxon>
        <taxon>Vertebrata</taxon>
        <taxon>Euteleostomi</taxon>
        <taxon>Actinopterygii</taxon>
        <taxon>Neopterygii</taxon>
        <taxon>Teleostei</taxon>
        <taxon>Ostariophysi</taxon>
        <taxon>Cypriniformes</taxon>
        <taxon>Xenocyprididae</taxon>
        <taxon>Xenocypridinae</taxon>
        <taxon>Xenocypridinae incertae sedis</taxon>
        <taxon>Anabarilius</taxon>
    </lineage>
</organism>
<dbReference type="Proteomes" id="UP000281406">
    <property type="component" value="Unassembled WGS sequence"/>
</dbReference>